<proteinExistence type="predicted"/>
<sequence>MLDCHRGGAQNPPTTPILLPLFFAPPRNAFYSILLRPRLRWGSSRARSSSVRTTGLQVKRRKPKNKTSPHPLQQNSWKVDYMIFTNNPRSTVITLIIKWSASQQHGHRQSCALHGTLPTDGFGGNGEGPVLQDGRRRSTSQDDGTGGLCNERRMCSFVMCWDDYGDQMYTGAGSWRLWSWPGSIRGPDVHLMPAGHTVAGKTDEAIHICGVGARYAFDEAGIDHTTSCSVLAELAFLGLKQRPACLSGDPWVHHDSTVPMTKTTIYILHRFNKACSAF</sequence>
<name>A0A6A6F6M0_9PEZI</name>
<evidence type="ECO:0000256" key="1">
    <source>
        <dbReference type="SAM" id="MobiDB-lite"/>
    </source>
</evidence>
<feature type="compositionally biased region" description="Basic residues" evidence="1">
    <location>
        <begin position="58"/>
        <end position="67"/>
    </location>
</feature>
<feature type="region of interest" description="Disordered" evidence="1">
    <location>
        <begin position="116"/>
        <end position="145"/>
    </location>
</feature>
<protein>
    <submittedName>
        <fullName evidence="2">Uncharacterized protein</fullName>
    </submittedName>
</protein>
<accession>A0A6A6F6M0</accession>
<organism evidence="2 3">
    <name type="scientific">Cercospora zeae-maydis SCOH1-5</name>
    <dbReference type="NCBI Taxonomy" id="717836"/>
    <lineage>
        <taxon>Eukaryota</taxon>
        <taxon>Fungi</taxon>
        <taxon>Dikarya</taxon>
        <taxon>Ascomycota</taxon>
        <taxon>Pezizomycotina</taxon>
        <taxon>Dothideomycetes</taxon>
        <taxon>Dothideomycetidae</taxon>
        <taxon>Mycosphaerellales</taxon>
        <taxon>Mycosphaerellaceae</taxon>
        <taxon>Cercospora</taxon>
    </lineage>
</organism>
<dbReference type="Proteomes" id="UP000799539">
    <property type="component" value="Unassembled WGS sequence"/>
</dbReference>
<evidence type="ECO:0000313" key="2">
    <source>
        <dbReference type="EMBL" id="KAF2207977.1"/>
    </source>
</evidence>
<dbReference type="AlphaFoldDB" id="A0A6A6F6M0"/>
<reference evidence="2" key="1">
    <citation type="journal article" date="2020" name="Stud. Mycol.">
        <title>101 Dothideomycetes genomes: a test case for predicting lifestyles and emergence of pathogens.</title>
        <authorList>
            <person name="Haridas S."/>
            <person name="Albert R."/>
            <person name="Binder M."/>
            <person name="Bloem J."/>
            <person name="Labutti K."/>
            <person name="Salamov A."/>
            <person name="Andreopoulos B."/>
            <person name="Baker S."/>
            <person name="Barry K."/>
            <person name="Bills G."/>
            <person name="Bluhm B."/>
            <person name="Cannon C."/>
            <person name="Castanera R."/>
            <person name="Culley D."/>
            <person name="Daum C."/>
            <person name="Ezra D."/>
            <person name="Gonzalez J."/>
            <person name="Henrissat B."/>
            <person name="Kuo A."/>
            <person name="Liang C."/>
            <person name="Lipzen A."/>
            <person name="Lutzoni F."/>
            <person name="Magnuson J."/>
            <person name="Mondo S."/>
            <person name="Nolan M."/>
            <person name="Ohm R."/>
            <person name="Pangilinan J."/>
            <person name="Park H.-J."/>
            <person name="Ramirez L."/>
            <person name="Alfaro M."/>
            <person name="Sun H."/>
            <person name="Tritt A."/>
            <person name="Yoshinaga Y."/>
            <person name="Zwiers L.-H."/>
            <person name="Turgeon B."/>
            <person name="Goodwin S."/>
            <person name="Spatafora J."/>
            <person name="Crous P."/>
            <person name="Grigoriev I."/>
        </authorList>
    </citation>
    <scope>NUCLEOTIDE SEQUENCE</scope>
    <source>
        <strain evidence="2">SCOH1-5</strain>
    </source>
</reference>
<keyword evidence="3" id="KW-1185">Reference proteome</keyword>
<gene>
    <name evidence="2" type="ORF">CERZMDRAFT_88070</name>
</gene>
<dbReference type="EMBL" id="ML992698">
    <property type="protein sequence ID" value="KAF2207977.1"/>
    <property type="molecule type" value="Genomic_DNA"/>
</dbReference>
<evidence type="ECO:0000313" key="3">
    <source>
        <dbReference type="Proteomes" id="UP000799539"/>
    </source>
</evidence>
<feature type="region of interest" description="Disordered" evidence="1">
    <location>
        <begin position="44"/>
        <end position="72"/>
    </location>
</feature>